<organism evidence="1 2">
    <name type="scientific">Mycolicibacterium conceptionense</name>
    <dbReference type="NCBI Taxonomy" id="451644"/>
    <lineage>
        <taxon>Bacteria</taxon>
        <taxon>Bacillati</taxon>
        <taxon>Actinomycetota</taxon>
        <taxon>Actinomycetes</taxon>
        <taxon>Mycobacteriales</taxon>
        <taxon>Mycobacteriaceae</taxon>
        <taxon>Mycolicibacterium</taxon>
    </lineage>
</organism>
<name>A0A0U1DMA0_9MYCO</name>
<proteinExistence type="predicted"/>
<sequence length="55" mass="5420">MKNSPISEASRTAALALSASAPANSFRSKRPSSTLVSFGGSGVPSGGILVNNACP</sequence>
<dbReference type="AlphaFoldDB" id="A0A0U1DMA0"/>
<evidence type="ECO:0000313" key="2">
    <source>
        <dbReference type="Proteomes" id="UP000182227"/>
    </source>
</evidence>
<evidence type="ECO:0000313" key="1">
    <source>
        <dbReference type="EMBL" id="CQD19121.1"/>
    </source>
</evidence>
<protein>
    <submittedName>
        <fullName evidence="1">Uncharacterized protein</fullName>
    </submittedName>
</protein>
<dbReference type="Proteomes" id="UP000182227">
    <property type="component" value="Unassembled WGS sequence"/>
</dbReference>
<accession>A0A0U1DMA0</accession>
<gene>
    <name evidence="1" type="ORF">BN970_04294</name>
</gene>
<dbReference type="EMBL" id="CTEF01000003">
    <property type="protein sequence ID" value="CQD19121.1"/>
    <property type="molecule type" value="Genomic_DNA"/>
</dbReference>
<reference evidence="1 2" key="1">
    <citation type="submission" date="2015-03" db="EMBL/GenBank/DDBJ databases">
        <authorList>
            <person name="Murphy D."/>
        </authorList>
    </citation>
    <scope>NUCLEOTIDE SEQUENCE [LARGE SCALE GENOMIC DNA]</scope>
    <source>
        <strain evidence="1 2">D16</strain>
    </source>
</reference>